<gene>
    <name evidence="1" type="ORF">RIB2604_02101150</name>
</gene>
<comment type="caution">
    <text evidence="1">The sequence shown here is derived from an EMBL/GenBank/DDBJ whole genome shotgun (WGS) entry which is preliminary data.</text>
</comment>
<proteinExistence type="predicted"/>
<dbReference type="VEuPathDB" id="FungiDB:ASPFODRAFT_27571"/>
<reference evidence="2" key="2">
    <citation type="submission" date="2016-02" db="EMBL/GenBank/DDBJ databases">
        <title>Genome sequencing of Aspergillus luchuensis NBRC 4314.</title>
        <authorList>
            <person name="Yamada O."/>
        </authorList>
    </citation>
    <scope>NUCLEOTIDE SEQUENCE [LARGE SCALE GENOMIC DNA]</scope>
    <source>
        <strain evidence="2">RIB 2604</strain>
    </source>
</reference>
<name>A0A146FM12_ASPKA</name>
<reference evidence="1 2" key="1">
    <citation type="journal article" date="2016" name="DNA Res.">
        <title>Genome sequence of Aspergillus luchuensis NBRC 4314.</title>
        <authorList>
            <person name="Yamada O."/>
            <person name="Machida M."/>
            <person name="Hosoyama A."/>
            <person name="Goto M."/>
            <person name="Takahashi T."/>
            <person name="Futagami T."/>
            <person name="Yamagata Y."/>
            <person name="Takeuchi M."/>
            <person name="Kobayashi T."/>
            <person name="Koike H."/>
            <person name="Abe K."/>
            <person name="Asai K."/>
            <person name="Arita M."/>
            <person name="Fujita N."/>
            <person name="Fukuda K."/>
            <person name="Higa K."/>
            <person name="Horikawa H."/>
            <person name="Ishikawa T."/>
            <person name="Jinno K."/>
            <person name="Kato Y."/>
            <person name="Kirimura K."/>
            <person name="Mizutani O."/>
            <person name="Nakasone K."/>
            <person name="Sano M."/>
            <person name="Shiraishi Y."/>
            <person name="Tsukahara M."/>
            <person name="Gomi K."/>
        </authorList>
    </citation>
    <scope>NUCLEOTIDE SEQUENCE [LARGE SCALE GENOMIC DNA]</scope>
    <source>
        <strain evidence="1 2">RIB 2604</strain>
    </source>
</reference>
<organism evidence="1 2">
    <name type="scientific">Aspergillus kawachii</name>
    <name type="common">White koji mold</name>
    <name type="synonym">Aspergillus awamori var. kawachi</name>
    <dbReference type="NCBI Taxonomy" id="1069201"/>
    <lineage>
        <taxon>Eukaryota</taxon>
        <taxon>Fungi</taxon>
        <taxon>Dikarya</taxon>
        <taxon>Ascomycota</taxon>
        <taxon>Pezizomycotina</taxon>
        <taxon>Eurotiomycetes</taxon>
        <taxon>Eurotiomycetidae</taxon>
        <taxon>Eurotiales</taxon>
        <taxon>Aspergillaceae</taxon>
        <taxon>Aspergillus</taxon>
        <taxon>Aspergillus subgen. Circumdati</taxon>
    </lineage>
</organism>
<sequence length="66" mass="7827">MAKTPMQNRHIDENTGYAFWHREEPIYDERKYFLQGHTDYSLWHKDANLAETNTIIVEAKAVGKMD</sequence>
<accession>A0A146FM12</accession>
<evidence type="ECO:0000313" key="1">
    <source>
        <dbReference type="EMBL" id="GAT26439.1"/>
    </source>
</evidence>
<dbReference type="AlphaFoldDB" id="A0A146FM12"/>
<evidence type="ECO:0000313" key="2">
    <source>
        <dbReference type="Proteomes" id="UP000075230"/>
    </source>
</evidence>
<dbReference type="EMBL" id="BCWF01000021">
    <property type="protein sequence ID" value="GAT26439.1"/>
    <property type="molecule type" value="Genomic_DNA"/>
</dbReference>
<dbReference type="Proteomes" id="UP000075230">
    <property type="component" value="Unassembled WGS sequence"/>
</dbReference>
<protein>
    <submittedName>
        <fullName evidence="1">Uncharacterized protein</fullName>
    </submittedName>
</protein>